<evidence type="ECO:0000313" key="3">
    <source>
        <dbReference type="EMBL" id="MDC2888217.1"/>
    </source>
</evidence>
<evidence type="ECO:0000313" key="4">
    <source>
        <dbReference type="Proteomes" id="UP001528411"/>
    </source>
</evidence>
<reference evidence="3 4" key="1">
    <citation type="submission" date="2023-01" db="EMBL/GenBank/DDBJ databases">
        <title>Psychrosphaera sp. nov., isolated from marine algae.</title>
        <authorList>
            <person name="Bayburt H."/>
            <person name="Choi B.J."/>
            <person name="Kim J.M."/>
            <person name="Choi D.G."/>
            <person name="Jeon C.O."/>
        </authorList>
    </citation>
    <scope>NUCLEOTIDE SEQUENCE [LARGE SCALE GENOMIC DNA]</scope>
    <source>
        <strain evidence="3 4">G1-22</strain>
    </source>
</reference>
<feature type="transmembrane region" description="Helical" evidence="1">
    <location>
        <begin position="31"/>
        <end position="55"/>
    </location>
</feature>
<evidence type="ECO:0000259" key="2">
    <source>
        <dbReference type="Pfam" id="PF11127"/>
    </source>
</evidence>
<keyword evidence="1" id="KW-0812">Transmembrane</keyword>
<gene>
    <name evidence="3" type="ORF">PN838_04705</name>
</gene>
<feature type="domain" description="Inner membrane protein YgaP-like transmembrane" evidence="2">
    <location>
        <begin position="2"/>
        <end position="64"/>
    </location>
</feature>
<keyword evidence="4" id="KW-1185">Reference proteome</keyword>
<organism evidence="3 4">
    <name type="scientific">Psychrosphaera algicola</name>
    <dbReference type="NCBI Taxonomy" id="3023714"/>
    <lineage>
        <taxon>Bacteria</taxon>
        <taxon>Pseudomonadati</taxon>
        <taxon>Pseudomonadota</taxon>
        <taxon>Gammaproteobacteria</taxon>
        <taxon>Alteromonadales</taxon>
        <taxon>Pseudoalteromonadaceae</taxon>
        <taxon>Psychrosphaera</taxon>
    </lineage>
</organism>
<comment type="caution">
    <text evidence="3">The sequence shown here is derived from an EMBL/GenBank/DDBJ whole genome shotgun (WGS) entry which is preliminary data.</text>
</comment>
<dbReference type="Gene3D" id="6.10.140.1340">
    <property type="match status" value="1"/>
</dbReference>
<feature type="transmembrane region" description="Helical" evidence="1">
    <location>
        <begin position="7"/>
        <end position="25"/>
    </location>
</feature>
<protein>
    <submittedName>
        <fullName evidence="3">DUF2892 domain-containing protein</fullName>
    </submittedName>
</protein>
<keyword evidence="1" id="KW-0472">Membrane</keyword>
<dbReference type="Pfam" id="PF11127">
    <property type="entry name" value="YgaP-like_TM"/>
    <property type="match status" value="1"/>
</dbReference>
<dbReference type="Proteomes" id="UP001528411">
    <property type="component" value="Unassembled WGS sequence"/>
</dbReference>
<evidence type="ECO:0000256" key="1">
    <source>
        <dbReference type="SAM" id="Phobius"/>
    </source>
</evidence>
<proteinExistence type="predicted"/>
<name>A0ABT5FCA2_9GAMM</name>
<dbReference type="InterPro" id="IPR021309">
    <property type="entry name" value="YgaP-like_TM"/>
</dbReference>
<accession>A0ABT5FCA2</accession>
<sequence>MTVEKAINIFAGFMILLSVVLTNLVSPLFVWLTVFVGVNLIQSSFTGICPAAIVLKKLFGLKTERESVSL</sequence>
<keyword evidence="1" id="KW-1133">Transmembrane helix</keyword>
<dbReference type="EMBL" id="JAQOMS010000002">
    <property type="protein sequence ID" value="MDC2888217.1"/>
    <property type="molecule type" value="Genomic_DNA"/>
</dbReference>
<dbReference type="RefSeq" id="WP_272179892.1">
    <property type="nucleotide sequence ID" value="NZ_JAQOMS010000002.1"/>
</dbReference>